<dbReference type="PANTHER" id="PTHR11987:SF29">
    <property type="entry name" value="ALPHA-2,8-SIALYLTRANSFERASE 8F"/>
    <property type="match status" value="1"/>
</dbReference>
<evidence type="ECO:0000256" key="10">
    <source>
        <dbReference type="ARBA" id="ARBA00023180"/>
    </source>
</evidence>
<protein>
    <recommendedName>
        <fullName evidence="13">ST8 alpha-N-acetyl-neuraminide alpha-2,8-sialyltransferase 6</fullName>
    </recommendedName>
</protein>
<evidence type="ECO:0000256" key="4">
    <source>
        <dbReference type="ARBA" id="ARBA00022679"/>
    </source>
</evidence>
<keyword evidence="7" id="KW-1133">Transmembrane helix</keyword>
<evidence type="ECO:0000256" key="7">
    <source>
        <dbReference type="ARBA" id="ARBA00022989"/>
    </source>
</evidence>
<keyword evidence="10" id="KW-0325">Glycoprotein</keyword>
<evidence type="ECO:0000256" key="9">
    <source>
        <dbReference type="ARBA" id="ARBA00023136"/>
    </source>
</evidence>
<dbReference type="GO" id="GO:0009311">
    <property type="term" value="P:oligosaccharide metabolic process"/>
    <property type="evidence" value="ECO:0007669"/>
    <property type="project" value="TreeGrafter"/>
</dbReference>
<dbReference type="GO" id="GO:0006491">
    <property type="term" value="P:N-glycan processing"/>
    <property type="evidence" value="ECO:0007669"/>
    <property type="project" value="TreeGrafter"/>
</dbReference>
<dbReference type="PANTHER" id="PTHR11987">
    <property type="entry name" value="ALPHA-2,8-SIALYLTRANSFERASE"/>
    <property type="match status" value="1"/>
</dbReference>
<evidence type="ECO:0008006" key="13">
    <source>
        <dbReference type="Google" id="ProtNLM"/>
    </source>
</evidence>
<keyword evidence="12" id="KW-1185">Reference proteome</keyword>
<dbReference type="InterPro" id="IPR038578">
    <property type="entry name" value="GT29-like_sf"/>
</dbReference>
<organism evidence="11 12">
    <name type="scientific">Synaphobranchus kaupii</name>
    <name type="common">Kaup's arrowtooth eel</name>
    <dbReference type="NCBI Taxonomy" id="118154"/>
    <lineage>
        <taxon>Eukaryota</taxon>
        <taxon>Metazoa</taxon>
        <taxon>Chordata</taxon>
        <taxon>Craniata</taxon>
        <taxon>Vertebrata</taxon>
        <taxon>Euteleostomi</taxon>
        <taxon>Actinopterygii</taxon>
        <taxon>Neopterygii</taxon>
        <taxon>Teleostei</taxon>
        <taxon>Anguilliformes</taxon>
        <taxon>Synaphobranchidae</taxon>
        <taxon>Synaphobranchus</taxon>
    </lineage>
</organism>
<keyword evidence="4" id="KW-0808">Transferase</keyword>
<name>A0A9Q1EG18_SYNKA</name>
<evidence type="ECO:0000313" key="11">
    <source>
        <dbReference type="EMBL" id="KAJ8338135.1"/>
    </source>
</evidence>
<gene>
    <name evidence="11" type="ORF">SKAU_G00371010</name>
</gene>
<dbReference type="EMBL" id="JAINUF010000018">
    <property type="protein sequence ID" value="KAJ8338135.1"/>
    <property type="molecule type" value="Genomic_DNA"/>
</dbReference>
<evidence type="ECO:0000256" key="1">
    <source>
        <dbReference type="ARBA" id="ARBA00004323"/>
    </source>
</evidence>
<dbReference type="Proteomes" id="UP001152622">
    <property type="component" value="Chromosome 18"/>
</dbReference>
<keyword evidence="5" id="KW-0812">Transmembrane</keyword>
<proteinExistence type="inferred from homology"/>
<keyword evidence="9" id="KW-0472">Membrane</keyword>
<evidence type="ECO:0000256" key="3">
    <source>
        <dbReference type="ARBA" id="ARBA00022676"/>
    </source>
</evidence>
<dbReference type="InterPro" id="IPR050943">
    <property type="entry name" value="Glycosyltr_29_Sialyltrsf"/>
</dbReference>
<dbReference type="GO" id="GO:0000139">
    <property type="term" value="C:Golgi membrane"/>
    <property type="evidence" value="ECO:0007669"/>
    <property type="project" value="UniProtKB-SubCell"/>
</dbReference>
<dbReference type="Gene3D" id="3.90.1480.20">
    <property type="entry name" value="Glycosyl transferase family 29"/>
    <property type="match status" value="2"/>
</dbReference>
<comment type="caution">
    <text evidence="11">The sequence shown here is derived from an EMBL/GenBank/DDBJ whole genome shotgun (WGS) entry which is preliminary data.</text>
</comment>
<evidence type="ECO:0000256" key="6">
    <source>
        <dbReference type="ARBA" id="ARBA00022968"/>
    </source>
</evidence>
<dbReference type="Pfam" id="PF00777">
    <property type="entry name" value="Glyco_transf_29"/>
    <property type="match status" value="2"/>
</dbReference>
<evidence type="ECO:0000256" key="5">
    <source>
        <dbReference type="ARBA" id="ARBA00022692"/>
    </source>
</evidence>
<reference evidence="11" key="1">
    <citation type="journal article" date="2023" name="Science">
        <title>Genome structures resolve the early diversification of teleost fishes.</title>
        <authorList>
            <person name="Parey E."/>
            <person name="Louis A."/>
            <person name="Montfort J."/>
            <person name="Bouchez O."/>
            <person name="Roques C."/>
            <person name="Iampietro C."/>
            <person name="Lluch J."/>
            <person name="Castinel A."/>
            <person name="Donnadieu C."/>
            <person name="Desvignes T."/>
            <person name="Floi Bucao C."/>
            <person name="Jouanno E."/>
            <person name="Wen M."/>
            <person name="Mejri S."/>
            <person name="Dirks R."/>
            <person name="Jansen H."/>
            <person name="Henkel C."/>
            <person name="Chen W.J."/>
            <person name="Zahm M."/>
            <person name="Cabau C."/>
            <person name="Klopp C."/>
            <person name="Thompson A.W."/>
            <person name="Robinson-Rechavi M."/>
            <person name="Braasch I."/>
            <person name="Lecointre G."/>
            <person name="Bobe J."/>
            <person name="Postlethwait J.H."/>
            <person name="Berthelot C."/>
            <person name="Roest Crollius H."/>
            <person name="Guiguen Y."/>
        </authorList>
    </citation>
    <scope>NUCLEOTIDE SEQUENCE</scope>
    <source>
        <strain evidence="11">WJC10195</strain>
    </source>
</reference>
<dbReference type="AlphaFoldDB" id="A0A9Q1EG18"/>
<sequence>MVLFIRQTHSVKDCFVQTAVMCPYSLPLCQSHACPRRTYVASGVVPHMPGCRGGQLWLKANITQKERYRVELYFQQNTILGQKITYDAQDRTKVVDKSLLKMLPESSPWRTDGQLGRCTVVGNGGILKNSGCGSKINKADFVISYPNLKKQPKPLADRMSNYGNAPLIMPAFAFLFCTTISFQVHQALHPLHLQQKVLFFNPNYLRELHRYWRKRGQRAPRLSSGLMLVSVALELCEEVNLYGFWPFNFDLSQEQLPHHYYDNVGPHRGSHSMPKEFLQLLNMHSKGAINLHIGKCQ</sequence>
<evidence type="ECO:0000313" key="12">
    <source>
        <dbReference type="Proteomes" id="UP001152622"/>
    </source>
</evidence>
<evidence type="ECO:0000256" key="8">
    <source>
        <dbReference type="ARBA" id="ARBA00023034"/>
    </source>
</evidence>
<accession>A0A9Q1EG18</accession>
<comment type="subcellular location">
    <subcellularLocation>
        <location evidence="1">Golgi apparatus membrane</location>
        <topology evidence="1">Single-pass type II membrane protein</topology>
    </subcellularLocation>
</comment>
<keyword evidence="8" id="KW-0333">Golgi apparatus</keyword>
<keyword evidence="6" id="KW-0735">Signal-anchor</keyword>
<evidence type="ECO:0000256" key="2">
    <source>
        <dbReference type="ARBA" id="ARBA00006003"/>
    </source>
</evidence>
<comment type="similarity">
    <text evidence="2">Belongs to the glycosyltransferase 29 family.</text>
</comment>
<dbReference type="InterPro" id="IPR001675">
    <property type="entry name" value="Glyco_trans_29"/>
</dbReference>
<dbReference type="GO" id="GO:0003828">
    <property type="term" value="F:alpha-N-acetylneuraminate alpha-2,8-sialyltransferase activity"/>
    <property type="evidence" value="ECO:0007669"/>
    <property type="project" value="TreeGrafter"/>
</dbReference>
<dbReference type="OrthoDB" id="10264956at2759"/>
<keyword evidence="3" id="KW-0328">Glycosyltransferase</keyword>